<dbReference type="EMBL" id="JAATIQ010000045">
    <property type="protein sequence ID" value="KAF4394477.1"/>
    <property type="molecule type" value="Genomic_DNA"/>
</dbReference>
<feature type="region of interest" description="Disordered" evidence="1">
    <location>
        <begin position="213"/>
        <end position="255"/>
    </location>
</feature>
<evidence type="ECO:0000313" key="3">
    <source>
        <dbReference type="Proteomes" id="UP000583929"/>
    </source>
</evidence>
<reference evidence="2 3" key="1">
    <citation type="journal article" date="2020" name="bioRxiv">
        <title>Sequence and annotation of 42 cannabis genomes reveals extensive copy number variation in cannabinoid synthesis and pathogen resistance genes.</title>
        <authorList>
            <person name="Mckernan K.J."/>
            <person name="Helbert Y."/>
            <person name="Kane L.T."/>
            <person name="Ebling H."/>
            <person name="Zhang L."/>
            <person name="Liu B."/>
            <person name="Eaton Z."/>
            <person name="Mclaughlin S."/>
            <person name="Kingan S."/>
            <person name="Baybayan P."/>
            <person name="Concepcion G."/>
            <person name="Jordan M."/>
            <person name="Riva A."/>
            <person name="Barbazuk W."/>
            <person name="Harkins T."/>
        </authorList>
    </citation>
    <scope>NUCLEOTIDE SEQUENCE [LARGE SCALE GENOMIC DNA]</scope>
    <source>
        <strain evidence="3">cv. Jamaican Lion 4</strain>
        <tissue evidence="2">Leaf</tissue>
    </source>
</reference>
<name>A0A7J6HGN5_CANSA</name>
<sequence length="354" mass="39186">MLEKPDTTMDDLLARTTNLTVLDEEGWEVNTVGGTEVASFCAMGRLCSNRPMSRSLFKTILGRVWGISERDWGVEIKLTTKKSSFLVFSFKSSQDLDRILTKNPWFLNNGFLIVERLDGIPQDWDKLPTRSITQGNLERLAGYPGEVIEVQKVDISKIVTKEFFTFKASFFRVRVERFGSHSEPVKFFEDGLGNQLPRYGSWLKVDDRRDLSASSSQGSSSRFAQTTTPPRFPVKGVSHSDVLPTNPGKVNAGSSSSLVCPELLPRKVAGSVVTPTITGLGFVEKSKEVGLADPTGLIYAEQQAHDGNSSSGGHSGMERVREGLCNAKRSGSWRDERLIACPTLSYRGTWLTHI</sequence>
<dbReference type="AlphaFoldDB" id="A0A7J6HGN5"/>
<evidence type="ECO:0008006" key="4">
    <source>
        <dbReference type="Google" id="ProtNLM"/>
    </source>
</evidence>
<evidence type="ECO:0000313" key="2">
    <source>
        <dbReference type="EMBL" id="KAF4394477.1"/>
    </source>
</evidence>
<evidence type="ECO:0000256" key="1">
    <source>
        <dbReference type="SAM" id="MobiDB-lite"/>
    </source>
</evidence>
<protein>
    <recommendedName>
        <fullName evidence="4">DUF4283 domain-containing protein</fullName>
    </recommendedName>
</protein>
<dbReference type="Proteomes" id="UP000583929">
    <property type="component" value="Unassembled WGS sequence"/>
</dbReference>
<keyword evidence="3" id="KW-1185">Reference proteome</keyword>
<accession>A0A7J6HGN5</accession>
<proteinExistence type="predicted"/>
<comment type="caution">
    <text evidence="2">The sequence shown here is derived from an EMBL/GenBank/DDBJ whole genome shotgun (WGS) entry which is preliminary data.</text>
</comment>
<gene>
    <name evidence="2" type="ORF">G4B88_018627</name>
</gene>
<organism evidence="2 3">
    <name type="scientific">Cannabis sativa</name>
    <name type="common">Hemp</name>
    <name type="synonym">Marijuana</name>
    <dbReference type="NCBI Taxonomy" id="3483"/>
    <lineage>
        <taxon>Eukaryota</taxon>
        <taxon>Viridiplantae</taxon>
        <taxon>Streptophyta</taxon>
        <taxon>Embryophyta</taxon>
        <taxon>Tracheophyta</taxon>
        <taxon>Spermatophyta</taxon>
        <taxon>Magnoliopsida</taxon>
        <taxon>eudicotyledons</taxon>
        <taxon>Gunneridae</taxon>
        <taxon>Pentapetalae</taxon>
        <taxon>rosids</taxon>
        <taxon>fabids</taxon>
        <taxon>Rosales</taxon>
        <taxon>Cannabaceae</taxon>
        <taxon>Cannabis</taxon>
    </lineage>
</organism>